<accession>A0AAN7BE46</accession>
<dbReference type="PANTHER" id="PTHR19842:SF2">
    <property type="entry name" value="WD REPEAT PROTEIN (AFU_ORTHOLOGUE AFUA_5G04300)"/>
    <property type="match status" value="1"/>
</dbReference>
<dbReference type="GO" id="GO:0031932">
    <property type="term" value="C:TORC2 complex"/>
    <property type="evidence" value="ECO:0007669"/>
    <property type="project" value="InterPro"/>
</dbReference>
<evidence type="ECO:0000256" key="1">
    <source>
        <dbReference type="ARBA" id="ARBA00009890"/>
    </source>
</evidence>
<dbReference type="InterPro" id="IPR015943">
    <property type="entry name" value="WD40/YVTN_repeat-like_dom_sf"/>
</dbReference>
<comment type="caution">
    <text evidence="4">The sequence shown here is derived from an EMBL/GenBank/DDBJ whole genome shotgun (WGS) entry which is preliminary data.</text>
</comment>
<evidence type="ECO:0000313" key="5">
    <source>
        <dbReference type="Proteomes" id="UP001301958"/>
    </source>
</evidence>
<dbReference type="InterPro" id="IPR037588">
    <property type="entry name" value="MLST8"/>
</dbReference>
<reference evidence="4" key="1">
    <citation type="journal article" date="2023" name="Mol. Phylogenet. Evol.">
        <title>Genome-scale phylogeny and comparative genomics of the fungal order Sordariales.</title>
        <authorList>
            <person name="Hensen N."/>
            <person name="Bonometti L."/>
            <person name="Westerberg I."/>
            <person name="Brannstrom I.O."/>
            <person name="Guillou S."/>
            <person name="Cros-Aarteil S."/>
            <person name="Calhoun S."/>
            <person name="Haridas S."/>
            <person name="Kuo A."/>
            <person name="Mondo S."/>
            <person name="Pangilinan J."/>
            <person name="Riley R."/>
            <person name="LaButti K."/>
            <person name="Andreopoulos B."/>
            <person name="Lipzen A."/>
            <person name="Chen C."/>
            <person name="Yan M."/>
            <person name="Daum C."/>
            <person name="Ng V."/>
            <person name="Clum A."/>
            <person name="Steindorff A."/>
            <person name="Ohm R.A."/>
            <person name="Martin F."/>
            <person name="Silar P."/>
            <person name="Natvig D.O."/>
            <person name="Lalanne C."/>
            <person name="Gautier V."/>
            <person name="Ament-Velasquez S.L."/>
            <person name="Kruys A."/>
            <person name="Hutchinson M.I."/>
            <person name="Powell A.J."/>
            <person name="Barry K."/>
            <person name="Miller A.N."/>
            <person name="Grigoriev I.V."/>
            <person name="Debuchy R."/>
            <person name="Gladieux P."/>
            <person name="Hiltunen Thoren M."/>
            <person name="Johannesson H."/>
        </authorList>
    </citation>
    <scope>NUCLEOTIDE SEQUENCE</scope>
    <source>
        <strain evidence="4">CBS 990.96</strain>
    </source>
</reference>
<evidence type="ECO:0000256" key="2">
    <source>
        <dbReference type="PROSITE-ProRule" id="PRU00221"/>
    </source>
</evidence>
<reference evidence="4" key="2">
    <citation type="submission" date="2023-05" db="EMBL/GenBank/DDBJ databases">
        <authorList>
            <consortium name="Lawrence Berkeley National Laboratory"/>
            <person name="Steindorff A."/>
            <person name="Hensen N."/>
            <person name="Bonometti L."/>
            <person name="Westerberg I."/>
            <person name="Brannstrom I.O."/>
            <person name="Guillou S."/>
            <person name="Cros-Aarteil S."/>
            <person name="Calhoun S."/>
            <person name="Haridas S."/>
            <person name="Kuo A."/>
            <person name="Mondo S."/>
            <person name="Pangilinan J."/>
            <person name="Riley R."/>
            <person name="Labutti K."/>
            <person name="Andreopoulos B."/>
            <person name="Lipzen A."/>
            <person name="Chen C."/>
            <person name="Yanf M."/>
            <person name="Daum C."/>
            <person name="Ng V."/>
            <person name="Clum A."/>
            <person name="Ohm R."/>
            <person name="Martin F."/>
            <person name="Silar P."/>
            <person name="Natvig D."/>
            <person name="Lalanne C."/>
            <person name="Gautier V."/>
            <person name="Ament-Velasquez S.L."/>
            <person name="Kruys A."/>
            <person name="Hutchinson M.I."/>
            <person name="Powell A.J."/>
            <person name="Barry K."/>
            <person name="Miller A.N."/>
            <person name="Grigoriev I.V."/>
            <person name="Debuchy R."/>
            <person name="Gladieux P."/>
            <person name="Thoren M.H."/>
            <person name="Johannesson H."/>
        </authorList>
    </citation>
    <scope>NUCLEOTIDE SEQUENCE</scope>
    <source>
        <strain evidence="4">CBS 990.96</strain>
    </source>
</reference>
<dbReference type="GO" id="GO:0032956">
    <property type="term" value="P:regulation of actin cytoskeleton organization"/>
    <property type="evidence" value="ECO:0007669"/>
    <property type="project" value="TreeGrafter"/>
</dbReference>
<dbReference type="GO" id="GO:0031931">
    <property type="term" value="C:TORC1 complex"/>
    <property type="evidence" value="ECO:0007669"/>
    <property type="project" value="InterPro"/>
</dbReference>
<dbReference type="GO" id="GO:0031929">
    <property type="term" value="P:TOR signaling"/>
    <property type="evidence" value="ECO:0007669"/>
    <property type="project" value="InterPro"/>
</dbReference>
<keyword evidence="2" id="KW-0853">WD repeat</keyword>
<feature type="compositionally biased region" description="Polar residues" evidence="3">
    <location>
        <begin position="259"/>
        <end position="271"/>
    </location>
</feature>
<feature type="compositionally biased region" description="Low complexity" evidence="3">
    <location>
        <begin position="26"/>
        <end position="44"/>
    </location>
</feature>
<evidence type="ECO:0008006" key="6">
    <source>
        <dbReference type="Google" id="ProtNLM"/>
    </source>
</evidence>
<feature type="repeat" description="WD" evidence="2">
    <location>
        <begin position="839"/>
        <end position="861"/>
    </location>
</feature>
<name>A0AAN7BE46_9PEZI</name>
<dbReference type="Gene3D" id="2.130.10.10">
    <property type="entry name" value="YVTN repeat-like/Quinoprotein amine dehydrogenase"/>
    <property type="match status" value="1"/>
</dbReference>
<dbReference type="SMART" id="SM00320">
    <property type="entry name" value="WD40"/>
    <property type="match status" value="6"/>
</dbReference>
<sequence>MTSSITMESHSARVSLPVTSTRTALSHMSSTLTATTTSSPSAAARTNVNPFTPTARRNSSLDSGPPSKKIRLGDAPRWTDNKVFQQCLQDQVFPHVDRHVQSLQADWAKSPAEARSIGTNIIGILTGPEFTHEYRKGNGRISAEFEAQLAAQIPVEIQRLVAELEQRQTNHGESPQPTSIPAFIRPSVETPVPVPTQRLPQPPPRPELTRVVTTTYEPKISTSPIPLPKYGGSQRASATVHQKATKPAITPTISAPLPNRQSSTKTPSTAPTIPERPYLSRNDRIFAVSSAQEFFPGAATEKQLLPLKIHVDFSSTELGQLRRVVWDILGLTKKTKDAKKDLRKALKGVKRSRSEYSKLIDSCNGRLPGRNRSAIENVFEDLMYKEDNREGAALTFQPDEQNKKGDFLRESRVGQLLLSRQLVGLRGFSTKRPQSFRNEVLTLLEDDMDLKTQWMGCAGDIVTIAWVSNDGFICGTTEHSDAHNQQYNKPGNLVLGSCSRGALRAYPEHRIVRPIVDKGENASESMRQSQDHWLYTSVATSDYDSAHDRAYTAGYDRRVKIWKVESSGESMEVVGEWVHNGNVNFVASSRHESGMVATAADVATNAVRIYSVQEDDISNSPFKSFSCSRVTDSEGNAVSTKNWTYFPATLQWGISPEVKHLLLVGYSPRSRTGDDADIPAERRDTGELCIWDGITGERWRVLSGKNSNVFEVLWHPTQPSFVAATSPAGLEIDPGTCTQIRVFTPTPAAEGTNAFSNIKILDCTAMDINELTIMPNSYTYSYVTAGCTDGNVYVWDTARSDKPIHVLRHGEPIDEYNGDRERDDVGVKFTAWGTTPDRFYTGSSDGMVKVWNVRSGSKPLVRNLMEAPAPITCGMFSPDKKKLVVGDASGRVFMLSVDNDEEEHWGGEKKNIIPSSSLASRRPRLIIQHPEPSPPTHDAEGKPIINETGSSRARAFLASGQLVKHPNPTIGAVKGPAYAETGLYLRQAHLDSDPNAPLVAEYEKQQQETIDSFPGSPRKRFLLKKPVPKDPNHVQRLHEENLKVDLDLEALSEETKRQLRIDGVDLELMTDYVLEYEEVPIAADVKGFGENEDDEMEIVELD</sequence>
<proteinExistence type="inferred from homology"/>
<feature type="compositionally biased region" description="Polar residues" evidence="3">
    <location>
        <begin position="46"/>
        <end position="62"/>
    </location>
</feature>
<gene>
    <name evidence="4" type="ORF">QBC38DRAFT_489921</name>
</gene>
<protein>
    <recommendedName>
        <fullName evidence="6">Rik1-associated factor 1</fullName>
    </recommendedName>
</protein>
<feature type="region of interest" description="Disordered" evidence="3">
    <location>
        <begin position="244"/>
        <end position="277"/>
    </location>
</feature>
<dbReference type="AlphaFoldDB" id="A0AAN7BE46"/>
<dbReference type="Pfam" id="PF00400">
    <property type="entry name" value="WD40"/>
    <property type="match status" value="1"/>
</dbReference>
<organism evidence="4 5">
    <name type="scientific">Podospora fimiseda</name>
    <dbReference type="NCBI Taxonomy" id="252190"/>
    <lineage>
        <taxon>Eukaryota</taxon>
        <taxon>Fungi</taxon>
        <taxon>Dikarya</taxon>
        <taxon>Ascomycota</taxon>
        <taxon>Pezizomycotina</taxon>
        <taxon>Sordariomycetes</taxon>
        <taxon>Sordariomycetidae</taxon>
        <taxon>Sordariales</taxon>
        <taxon>Podosporaceae</taxon>
        <taxon>Podospora</taxon>
    </lineage>
</organism>
<keyword evidence="5" id="KW-1185">Reference proteome</keyword>
<dbReference type="InterPro" id="IPR001680">
    <property type="entry name" value="WD40_rpt"/>
</dbReference>
<comment type="similarity">
    <text evidence="1">Belongs to the WD repeat LST8 family.</text>
</comment>
<dbReference type="SUPFAM" id="SSF50978">
    <property type="entry name" value="WD40 repeat-like"/>
    <property type="match status" value="1"/>
</dbReference>
<dbReference type="Proteomes" id="UP001301958">
    <property type="component" value="Unassembled WGS sequence"/>
</dbReference>
<feature type="region of interest" description="Disordered" evidence="3">
    <location>
        <begin position="26"/>
        <end position="74"/>
    </location>
</feature>
<evidence type="ECO:0000313" key="4">
    <source>
        <dbReference type="EMBL" id="KAK4222411.1"/>
    </source>
</evidence>
<dbReference type="PANTHER" id="PTHR19842">
    <property type="entry name" value="G BETA-LIKE PROTEIN GBL"/>
    <property type="match status" value="1"/>
</dbReference>
<dbReference type="EMBL" id="MU865473">
    <property type="protein sequence ID" value="KAK4222411.1"/>
    <property type="molecule type" value="Genomic_DNA"/>
</dbReference>
<evidence type="ECO:0000256" key="3">
    <source>
        <dbReference type="SAM" id="MobiDB-lite"/>
    </source>
</evidence>
<dbReference type="InterPro" id="IPR036322">
    <property type="entry name" value="WD40_repeat_dom_sf"/>
</dbReference>
<dbReference type="PROSITE" id="PS50082">
    <property type="entry name" value="WD_REPEATS_2"/>
    <property type="match status" value="1"/>
</dbReference>